<proteinExistence type="predicted"/>
<dbReference type="InterPro" id="IPR008397">
    <property type="entry name" value="Alginate_lyase_dom"/>
</dbReference>
<reference evidence="4 5" key="1">
    <citation type="submission" date="2018-09" db="EMBL/GenBank/DDBJ databases">
        <title>Draft genome sequence of Rhodopseudomonas palustris 2.1.18.</title>
        <authorList>
            <person name="Robertson S.L."/>
            <person name="Meyer T.E."/>
            <person name="Kyndt J.A."/>
        </authorList>
    </citation>
    <scope>NUCLEOTIDE SEQUENCE [LARGE SCALE GENOMIC DNA]</scope>
    <source>
        <strain evidence="4 5">2.1.18</strain>
    </source>
</reference>
<dbReference type="AlphaFoldDB" id="A0A418UY27"/>
<keyword evidence="1" id="KW-0732">Signal</keyword>
<comment type="caution">
    <text evidence="4">The sequence shown here is derived from an EMBL/GenBank/DDBJ whole genome shotgun (WGS) entry which is preliminary data.</text>
</comment>
<dbReference type="EMBL" id="QYYD01000034">
    <property type="protein sequence ID" value="RJF67319.1"/>
    <property type="molecule type" value="Genomic_DNA"/>
</dbReference>
<evidence type="ECO:0000256" key="1">
    <source>
        <dbReference type="ARBA" id="ARBA00022729"/>
    </source>
</evidence>
<organism evidence="4 5">
    <name type="scientific">Rhodopseudomonas palustris</name>
    <dbReference type="NCBI Taxonomy" id="1076"/>
    <lineage>
        <taxon>Bacteria</taxon>
        <taxon>Pseudomonadati</taxon>
        <taxon>Pseudomonadota</taxon>
        <taxon>Alphaproteobacteria</taxon>
        <taxon>Hyphomicrobiales</taxon>
        <taxon>Nitrobacteraceae</taxon>
        <taxon>Rhodopseudomonas</taxon>
    </lineage>
</organism>
<protein>
    <recommendedName>
        <fullName evidence="3">Alginate lyase domain-containing protein</fullName>
    </recommendedName>
</protein>
<dbReference type="Proteomes" id="UP000285523">
    <property type="component" value="Unassembled WGS sequence"/>
</dbReference>
<keyword evidence="2" id="KW-0456">Lyase</keyword>
<accession>A0A418UY27</accession>
<evidence type="ECO:0000313" key="5">
    <source>
        <dbReference type="Proteomes" id="UP000285523"/>
    </source>
</evidence>
<dbReference type="Pfam" id="PF05426">
    <property type="entry name" value="Alginate_lyase"/>
    <property type="match status" value="1"/>
</dbReference>
<dbReference type="Gene3D" id="1.50.10.100">
    <property type="entry name" value="Chondroitin AC/alginate lyase"/>
    <property type="match status" value="1"/>
</dbReference>
<dbReference type="InterPro" id="IPR008929">
    <property type="entry name" value="Chondroitin_lyas"/>
</dbReference>
<dbReference type="SUPFAM" id="SSF48230">
    <property type="entry name" value="Chondroitin AC/alginate lyase"/>
    <property type="match status" value="1"/>
</dbReference>
<evidence type="ECO:0000313" key="4">
    <source>
        <dbReference type="EMBL" id="RJF67319.1"/>
    </source>
</evidence>
<gene>
    <name evidence="4" type="ORF">D4Q52_23510</name>
</gene>
<sequence length="337" mass="37416">MTMTGRRQLGLMSRWLIGLIPVIGVILSSSVVSALECPNTGPVIAKIEASRVYSRNDPTYSIVDAAAYEKNRELVGPTRHFQAVISRLADASQSGSSELSRSCLHQILSTWARGNAFLSAPKAHQEVLVLTWVLSTVALGVVKADMIDEVRADPQIMAWLEEFQARVVANVEARKTINNHNYWGALAVFVSGVILNRQDLIELADGWHTQALGNIDQDGYLSEELKRGARAYHYHYFAAQPLFVQERLRQLAFPRRAVPASLGRLLNMLSRSALPARFPVPQQPAKETGWMSIYCRQASCQQQFDAHEFIPRLAGRVDVLDATMQKLDTATPAVSLH</sequence>
<evidence type="ECO:0000259" key="3">
    <source>
        <dbReference type="Pfam" id="PF05426"/>
    </source>
</evidence>
<dbReference type="GO" id="GO:0042597">
    <property type="term" value="C:periplasmic space"/>
    <property type="evidence" value="ECO:0007669"/>
    <property type="project" value="InterPro"/>
</dbReference>
<dbReference type="GO" id="GO:0016829">
    <property type="term" value="F:lyase activity"/>
    <property type="evidence" value="ECO:0007669"/>
    <property type="project" value="UniProtKB-KW"/>
</dbReference>
<feature type="domain" description="Alginate lyase" evidence="3">
    <location>
        <begin position="103"/>
        <end position="243"/>
    </location>
</feature>
<evidence type="ECO:0000256" key="2">
    <source>
        <dbReference type="ARBA" id="ARBA00023239"/>
    </source>
</evidence>
<dbReference type="OrthoDB" id="7210452at2"/>
<name>A0A418UY27_RHOPL</name>